<dbReference type="PANTHER" id="PTHR43798">
    <property type="entry name" value="MONOACYLGLYCEROL LIPASE"/>
    <property type="match status" value="1"/>
</dbReference>
<evidence type="ECO:0000313" key="2">
    <source>
        <dbReference type="EMBL" id="OQR69499.1"/>
    </source>
</evidence>
<dbReference type="InParanoid" id="A0A1V9X7E8"/>
<dbReference type="EMBL" id="MNPL01020742">
    <property type="protein sequence ID" value="OQR69499.1"/>
    <property type="molecule type" value="Genomic_DNA"/>
</dbReference>
<comment type="caution">
    <text evidence="2">The sequence shown here is derived from an EMBL/GenBank/DDBJ whole genome shotgun (WGS) entry which is preliminary data.</text>
</comment>
<dbReference type="InterPro" id="IPR050266">
    <property type="entry name" value="AB_hydrolase_sf"/>
</dbReference>
<dbReference type="STRING" id="418985.A0A1V9X7E8"/>
<dbReference type="GO" id="GO:0046464">
    <property type="term" value="P:acylglycerol catabolic process"/>
    <property type="evidence" value="ECO:0007669"/>
    <property type="project" value="TreeGrafter"/>
</dbReference>
<dbReference type="OrthoDB" id="408373at2759"/>
<evidence type="ECO:0000313" key="3">
    <source>
        <dbReference type="Proteomes" id="UP000192247"/>
    </source>
</evidence>
<dbReference type="InterPro" id="IPR000073">
    <property type="entry name" value="AB_hydrolase_1"/>
</dbReference>
<proteinExistence type="predicted"/>
<evidence type="ECO:0000259" key="1">
    <source>
        <dbReference type="Pfam" id="PF12697"/>
    </source>
</evidence>
<dbReference type="Gene3D" id="3.40.50.1820">
    <property type="entry name" value="alpha/beta hydrolase"/>
    <property type="match status" value="1"/>
</dbReference>
<accession>A0A1V9X7E8</accession>
<keyword evidence="3" id="KW-1185">Reference proteome</keyword>
<dbReference type="Proteomes" id="UP000192247">
    <property type="component" value="Unassembled WGS sequence"/>
</dbReference>
<dbReference type="InterPro" id="IPR029058">
    <property type="entry name" value="AB_hydrolase_fold"/>
</dbReference>
<organism evidence="2 3">
    <name type="scientific">Tropilaelaps mercedesae</name>
    <dbReference type="NCBI Taxonomy" id="418985"/>
    <lineage>
        <taxon>Eukaryota</taxon>
        <taxon>Metazoa</taxon>
        <taxon>Ecdysozoa</taxon>
        <taxon>Arthropoda</taxon>
        <taxon>Chelicerata</taxon>
        <taxon>Arachnida</taxon>
        <taxon>Acari</taxon>
        <taxon>Parasitiformes</taxon>
        <taxon>Mesostigmata</taxon>
        <taxon>Gamasina</taxon>
        <taxon>Dermanyssoidea</taxon>
        <taxon>Laelapidae</taxon>
        <taxon>Tropilaelaps</taxon>
    </lineage>
</organism>
<dbReference type="Pfam" id="PF12697">
    <property type="entry name" value="Abhydrolase_6"/>
    <property type="match status" value="1"/>
</dbReference>
<sequence length="247" mass="28489">RDHQYSIGEQANIAEHVLSTCGVTEFHVLAHDYGDTVAQELLAREIDHDTSSSRPYRVKSVVFLNGGLFPSTHRPIWAQHLLRMPVVASIIARFANRWMFGNSLNQVFGENQLTSLDIKELWYFARYKDGYRAWPGLLSYIDERQRLETRWTNALQRAKIPLCVFYGPADPVNPPPYFAHHYKKVIPQPCIETFPDTVGHYPQLENPEALMERYVQFLISHAKIDIDETQVKVVVPEKIPIPHPITE</sequence>
<feature type="non-terminal residue" evidence="2">
    <location>
        <position position="1"/>
    </location>
</feature>
<gene>
    <name evidence="2" type="ORF">BIW11_12215</name>
</gene>
<dbReference type="GO" id="GO:0016020">
    <property type="term" value="C:membrane"/>
    <property type="evidence" value="ECO:0007669"/>
    <property type="project" value="TreeGrafter"/>
</dbReference>
<reference evidence="2 3" key="1">
    <citation type="journal article" date="2017" name="Gigascience">
        <title>Draft genome of the honey bee ectoparasitic mite, Tropilaelaps mercedesae, is shaped by the parasitic life history.</title>
        <authorList>
            <person name="Dong X."/>
            <person name="Armstrong S.D."/>
            <person name="Xia D."/>
            <person name="Makepeace B.L."/>
            <person name="Darby A.C."/>
            <person name="Kadowaki T."/>
        </authorList>
    </citation>
    <scope>NUCLEOTIDE SEQUENCE [LARGE SCALE GENOMIC DNA]</scope>
    <source>
        <strain evidence="2">Wuxi-XJTLU</strain>
    </source>
</reference>
<feature type="domain" description="AB hydrolase-1" evidence="1">
    <location>
        <begin position="17"/>
        <end position="211"/>
    </location>
</feature>
<dbReference type="GO" id="GO:0047372">
    <property type="term" value="F:monoacylglycerol lipase activity"/>
    <property type="evidence" value="ECO:0007669"/>
    <property type="project" value="TreeGrafter"/>
</dbReference>
<dbReference type="SUPFAM" id="SSF53474">
    <property type="entry name" value="alpha/beta-Hydrolases"/>
    <property type="match status" value="1"/>
</dbReference>
<protein>
    <submittedName>
        <fullName evidence="2">Mesoderm-specific transcript protein-like</fullName>
    </submittedName>
</protein>
<name>A0A1V9X7E8_9ACAR</name>
<dbReference type="PANTHER" id="PTHR43798:SF33">
    <property type="entry name" value="HYDROLASE, PUTATIVE (AFU_ORTHOLOGUE AFUA_2G14860)-RELATED"/>
    <property type="match status" value="1"/>
</dbReference>
<dbReference type="AlphaFoldDB" id="A0A1V9X7E8"/>